<name>A0A0R1TZI2_9LACO</name>
<evidence type="ECO:0000259" key="7">
    <source>
        <dbReference type="PROSITE" id="PS50847"/>
    </source>
</evidence>
<keyword evidence="6" id="KW-0472">Membrane</keyword>
<comment type="caution">
    <text evidence="8">The sequence shown here is derived from an EMBL/GenBank/DDBJ whole genome shotgun (WGS) entry which is preliminary data.</text>
</comment>
<keyword evidence="9" id="KW-1185">Reference proteome</keyword>
<sequence length="129" mass="14088">MRPVDPTDPTKGYIPPTISDPNDPSKDTPVPYEKDPEPEKAPITLEKQTNDGQKPNDPGAEMSLNQPQTQPTMNRETLNKPAMQANEAKELPQTGENEASGLASLGVLSIMAGSLGLFFRRKKDDEKTN</sequence>
<feature type="compositionally biased region" description="Polar residues" evidence="5">
    <location>
        <begin position="63"/>
        <end position="76"/>
    </location>
</feature>
<reference evidence="8 9" key="1">
    <citation type="journal article" date="2015" name="Genome Announc.">
        <title>Expanding the biotechnology potential of lactobacilli through comparative genomics of 213 strains and associated genera.</title>
        <authorList>
            <person name="Sun Z."/>
            <person name="Harris H.M."/>
            <person name="McCann A."/>
            <person name="Guo C."/>
            <person name="Argimon S."/>
            <person name="Zhang W."/>
            <person name="Yang X."/>
            <person name="Jeffery I.B."/>
            <person name="Cooney J.C."/>
            <person name="Kagawa T.F."/>
            <person name="Liu W."/>
            <person name="Song Y."/>
            <person name="Salvetti E."/>
            <person name="Wrobel A."/>
            <person name="Rasinkangas P."/>
            <person name="Parkhill J."/>
            <person name="Rea M.C."/>
            <person name="O'Sullivan O."/>
            <person name="Ritari J."/>
            <person name="Douillard F.P."/>
            <person name="Paul Ross R."/>
            <person name="Yang R."/>
            <person name="Briner A.E."/>
            <person name="Felis G.E."/>
            <person name="de Vos W.M."/>
            <person name="Barrangou R."/>
            <person name="Klaenhammer T.R."/>
            <person name="Caufield P.W."/>
            <person name="Cui Y."/>
            <person name="Zhang H."/>
            <person name="O'Toole P.W."/>
        </authorList>
    </citation>
    <scope>NUCLEOTIDE SEQUENCE [LARGE SCALE GENOMIC DNA]</scope>
    <source>
        <strain evidence="8 9">DSM 16634</strain>
    </source>
</reference>
<dbReference type="EMBL" id="AZFT01000050">
    <property type="protein sequence ID" value="KRL84522.1"/>
    <property type="molecule type" value="Genomic_DNA"/>
</dbReference>
<feature type="region of interest" description="Disordered" evidence="5">
    <location>
        <begin position="1"/>
        <end position="97"/>
    </location>
</feature>
<feature type="domain" description="Gram-positive cocci surface proteins LPxTG" evidence="7">
    <location>
        <begin position="91"/>
        <end position="129"/>
    </location>
</feature>
<dbReference type="PROSITE" id="PS50847">
    <property type="entry name" value="GRAM_POS_ANCHORING"/>
    <property type="match status" value="1"/>
</dbReference>
<protein>
    <recommendedName>
        <fullName evidence="7">Gram-positive cocci surface proteins LPxTG domain-containing protein</fullName>
    </recommendedName>
</protein>
<evidence type="ECO:0000256" key="3">
    <source>
        <dbReference type="ARBA" id="ARBA00022729"/>
    </source>
</evidence>
<keyword evidence="6" id="KW-0812">Transmembrane</keyword>
<gene>
    <name evidence="8" type="ORF">FC32_GL000542</name>
</gene>
<keyword evidence="6" id="KW-1133">Transmembrane helix</keyword>
<dbReference type="AlphaFoldDB" id="A0A0R1TZI2"/>
<organism evidence="8 9">
    <name type="scientific">Ligilactobacillus apodemi DSM 16634 = JCM 16172</name>
    <dbReference type="NCBI Taxonomy" id="1423724"/>
    <lineage>
        <taxon>Bacteria</taxon>
        <taxon>Bacillati</taxon>
        <taxon>Bacillota</taxon>
        <taxon>Bacilli</taxon>
        <taxon>Lactobacillales</taxon>
        <taxon>Lactobacillaceae</taxon>
        <taxon>Ligilactobacillus</taxon>
    </lineage>
</organism>
<proteinExistence type="predicted"/>
<evidence type="ECO:0000256" key="5">
    <source>
        <dbReference type="SAM" id="MobiDB-lite"/>
    </source>
</evidence>
<dbReference type="NCBIfam" id="TIGR01167">
    <property type="entry name" value="LPXTG_anchor"/>
    <property type="match status" value="1"/>
</dbReference>
<evidence type="ECO:0000256" key="2">
    <source>
        <dbReference type="ARBA" id="ARBA00022525"/>
    </source>
</evidence>
<evidence type="ECO:0000256" key="4">
    <source>
        <dbReference type="ARBA" id="ARBA00023088"/>
    </source>
</evidence>
<feature type="transmembrane region" description="Helical" evidence="6">
    <location>
        <begin position="99"/>
        <end position="119"/>
    </location>
</feature>
<dbReference type="InterPro" id="IPR019931">
    <property type="entry name" value="LPXTG_anchor"/>
</dbReference>
<dbReference type="PATRIC" id="fig|1423724.4.peg.575"/>
<evidence type="ECO:0000313" key="8">
    <source>
        <dbReference type="EMBL" id="KRL84522.1"/>
    </source>
</evidence>
<dbReference type="Proteomes" id="UP000051324">
    <property type="component" value="Unassembled WGS sequence"/>
</dbReference>
<evidence type="ECO:0000313" key="9">
    <source>
        <dbReference type="Proteomes" id="UP000051324"/>
    </source>
</evidence>
<keyword evidence="1" id="KW-0134">Cell wall</keyword>
<keyword evidence="2" id="KW-0964">Secreted</keyword>
<dbReference type="Pfam" id="PF00746">
    <property type="entry name" value="Gram_pos_anchor"/>
    <property type="match status" value="1"/>
</dbReference>
<evidence type="ECO:0000256" key="1">
    <source>
        <dbReference type="ARBA" id="ARBA00022512"/>
    </source>
</evidence>
<evidence type="ECO:0000256" key="6">
    <source>
        <dbReference type="SAM" id="Phobius"/>
    </source>
</evidence>
<keyword evidence="4" id="KW-0572">Peptidoglycan-anchor</keyword>
<accession>A0A0R1TZI2</accession>
<keyword evidence="3" id="KW-0732">Signal</keyword>